<evidence type="ECO:0000313" key="6">
    <source>
        <dbReference type="Proteomes" id="UP001218071"/>
    </source>
</evidence>
<name>A0ABY7UHZ5_9CORY</name>
<dbReference type="Proteomes" id="UP001218071">
    <property type="component" value="Chromosome"/>
</dbReference>
<dbReference type="InterPro" id="IPR037171">
    <property type="entry name" value="NagB/RpiA_transferase-like"/>
</dbReference>
<comment type="catalytic activity">
    <reaction evidence="4">
        <text>(6S)-5-formyl-5,6,7,8-tetrahydrofolate + ATP = (6R)-5,10-methenyltetrahydrofolate + ADP + phosphate</text>
        <dbReference type="Rhea" id="RHEA:10488"/>
        <dbReference type="ChEBI" id="CHEBI:30616"/>
        <dbReference type="ChEBI" id="CHEBI:43474"/>
        <dbReference type="ChEBI" id="CHEBI:57455"/>
        <dbReference type="ChEBI" id="CHEBI:57457"/>
        <dbReference type="ChEBI" id="CHEBI:456216"/>
        <dbReference type="EC" id="6.3.3.2"/>
    </reaction>
</comment>
<keyword evidence="6" id="KW-1185">Reference proteome</keyword>
<dbReference type="EMBL" id="CP063194">
    <property type="protein sequence ID" value="WCZ38350.1"/>
    <property type="molecule type" value="Genomic_DNA"/>
</dbReference>
<comment type="cofactor">
    <cofactor evidence="4">
        <name>Mg(2+)</name>
        <dbReference type="ChEBI" id="CHEBI:18420"/>
    </cofactor>
</comment>
<dbReference type="Pfam" id="PF01812">
    <property type="entry name" value="5-FTHF_cyc-lig"/>
    <property type="match status" value="1"/>
</dbReference>
<dbReference type="RefSeq" id="WP_074432583.1">
    <property type="nucleotide sequence ID" value="NZ_CBYN010000161.1"/>
</dbReference>
<keyword evidence="4" id="KW-0460">Magnesium</keyword>
<sequence length="223" mass="22537">MTTAPPPDPAPDPADAAAAKRAMRAAHAAARAALRAQPERKHVLDRALVAATLDCMEEFGAVGANIAAYNPLPSEPGPADFAQLLAPHARTLFLPISLPGGVLAWAQLGGATAAGALGVTEPGGARYTSAVLRSCGLVIAPALAVDTQGMRLGKGAGYYDRALAGLGVPVAAVVFDEEVVDAVPHDSHDQPVDAVITPAGFFRVGGTAGAVRASNAHGPFRTD</sequence>
<dbReference type="EC" id="6.3.3.2" evidence="4"/>
<organism evidence="5 6">
    <name type="scientific">Corynebacterium jeddahense</name>
    <dbReference type="NCBI Taxonomy" id="1414719"/>
    <lineage>
        <taxon>Bacteria</taxon>
        <taxon>Bacillati</taxon>
        <taxon>Actinomycetota</taxon>
        <taxon>Actinomycetes</taxon>
        <taxon>Mycobacteriales</taxon>
        <taxon>Corynebacteriaceae</taxon>
        <taxon>Corynebacterium</taxon>
    </lineage>
</organism>
<evidence type="ECO:0000256" key="4">
    <source>
        <dbReference type="RuleBase" id="RU361279"/>
    </source>
</evidence>
<dbReference type="Gene3D" id="3.40.50.10420">
    <property type="entry name" value="NagB/RpiA/CoA transferase-like"/>
    <property type="match status" value="1"/>
</dbReference>
<keyword evidence="3 4" id="KW-0067">ATP-binding</keyword>
<gene>
    <name evidence="5" type="ORF">CJEDD_03670</name>
</gene>
<dbReference type="PIRSF" id="PIRSF006806">
    <property type="entry name" value="FTHF_cligase"/>
    <property type="match status" value="1"/>
</dbReference>
<dbReference type="InterPro" id="IPR024185">
    <property type="entry name" value="FTHF_cligase-like_sf"/>
</dbReference>
<keyword evidence="4" id="KW-0479">Metal-binding</keyword>
<evidence type="ECO:0000313" key="5">
    <source>
        <dbReference type="EMBL" id="WCZ38350.1"/>
    </source>
</evidence>
<keyword evidence="2 4" id="KW-0547">Nucleotide-binding</keyword>
<evidence type="ECO:0000256" key="2">
    <source>
        <dbReference type="ARBA" id="ARBA00022741"/>
    </source>
</evidence>
<reference evidence="5 6" key="1">
    <citation type="submission" date="2020-10" db="EMBL/GenBank/DDBJ databases">
        <title>Complete genome sequence of Corynebacterium jeddahense DSM 45997, type strain of Corynebacterium jeddahense.</title>
        <authorList>
            <person name="Busche T."/>
            <person name="Kalinowski J."/>
            <person name="Ruckert C."/>
        </authorList>
    </citation>
    <scope>NUCLEOTIDE SEQUENCE [LARGE SCALE GENOMIC DNA]</scope>
    <source>
        <strain evidence="5 6">DSM 45997</strain>
    </source>
</reference>
<protein>
    <recommendedName>
        <fullName evidence="4">5-formyltetrahydrofolate cyclo-ligase</fullName>
        <ecNumber evidence="4">6.3.3.2</ecNumber>
    </recommendedName>
</protein>
<dbReference type="PANTHER" id="PTHR23407">
    <property type="entry name" value="ATPASE INHIBITOR/5-FORMYLTETRAHYDROFOLATE CYCLO-LIGASE"/>
    <property type="match status" value="1"/>
</dbReference>
<dbReference type="SUPFAM" id="SSF100950">
    <property type="entry name" value="NagB/RpiA/CoA transferase-like"/>
    <property type="match status" value="1"/>
</dbReference>
<accession>A0ABY7UHZ5</accession>
<dbReference type="InterPro" id="IPR002698">
    <property type="entry name" value="FTHF_cligase"/>
</dbReference>
<dbReference type="PANTHER" id="PTHR23407:SF1">
    <property type="entry name" value="5-FORMYLTETRAHYDROFOLATE CYCLO-LIGASE"/>
    <property type="match status" value="1"/>
</dbReference>
<evidence type="ECO:0000256" key="1">
    <source>
        <dbReference type="ARBA" id="ARBA00010638"/>
    </source>
</evidence>
<dbReference type="NCBIfam" id="TIGR02727">
    <property type="entry name" value="MTHFS_bact"/>
    <property type="match status" value="1"/>
</dbReference>
<proteinExistence type="inferred from homology"/>
<evidence type="ECO:0000256" key="3">
    <source>
        <dbReference type="ARBA" id="ARBA00022840"/>
    </source>
</evidence>
<comment type="similarity">
    <text evidence="1 4">Belongs to the 5-formyltetrahydrofolate cyclo-ligase family.</text>
</comment>